<evidence type="ECO:0000259" key="11">
    <source>
        <dbReference type="PROSITE" id="PS51138"/>
    </source>
</evidence>
<dbReference type="PANTHER" id="PTHR16500">
    <property type="entry name" value="BRCA2-INTERACTING TRANSCRIPTIONAL REPRESSOR EMSY"/>
    <property type="match status" value="1"/>
</dbReference>
<dbReference type="GO" id="GO:0005654">
    <property type="term" value="C:nucleoplasm"/>
    <property type="evidence" value="ECO:0007669"/>
    <property type="project" value="TreeGrafter"/>
</dbReference>
<evidence type="ECO:0000256" key="1">
    <source>
        <dbReference type="ARBA" id="ARBA00004123"/>
    </source>
</evidence>
<dbReference type="SMART" id="SM01191">
    <property type="entry name" value="ENT"/>
    <property type="match status" value="1"/>
</dbReference>
<dbReference type="FunFam" id="1.10.1240.40:FF:000001">
    <property type="entry name" value="BRCA2-interacting transcriptional repressor EMSY isoform X1"/>
    <property type="match status" value="1"/>
</dbReference>
<dbReference type="Ensembl" id="ENSCCRT00000117471.1">
    <property type="protein sequence ID" value="ENSCCRP00000133964.1"/>
    <property type="gene ID" value="ENSCCRG00000014133.2"/>
</dbReference>
<feature type="region of interest" description="Disordered" evidence="10">
    <location>
        <begin position="1065"/>
        <end position="1094"/>
    </location>
</feature>
<feature type="region of interest" description="Disordered" evidence="10">
    <location>
        <begin position="709"/>
        <end position="754"/>
    </location>
</feature>
<feature type="region of interest" description="Disordered" evidence="10">
    <location>
        <begin position="606"/>
        <end position="636"/>
    </location>
</feature>
<protein>
    <recommendedName>
        <fullName evidence="9">BRCA2-interacting transcriptional repressor EMSY</fullName>
    </recommendedName>
</protein>
<organism evidence="12 13">
    <name type="scientific">Cyprinus carpio carpio</name>
    <dbReference type="NCBI Taxonomy" id="630221"/>
    <lineage>
        <taxon>Eukaryota</taxon>
        <taxon>Metazoa</taxon>
        <taxon>Chordata</taxon>
        <taxon>Craniata</taxon>
        <taxon>Vertebrata</taxon>
        <taxon>Euteleostomi</taxon>
        <taxon>Actinopterygii</taxon>
        <taxon>Neopterygii</taxon>
        <taxon>Teleostei</taxon>
        <taxon>Ostariophysi</taxon>
        <taxon>Cypriniformes</taxon>
        <taxon>Cyprinidae</taxon>
        <taxon>Cyprininae</taxon>
        <taxon>Cyprinus</taxon>
    </lineage>
</organism>
<feature type="compositionally biased region" description="Polar residues" evidence="10">
    <location>
        <begin position="627"/>
        <end position="636"/>
    </location>
</feature>
<feature type="region of interest" description="Disordered" evidence="10">
    <location>
        <begin position="945"/>
        <end position="972"/>
    </location>
</feature>
<dbReference type="InterPro" id="IPR036142">
    <property type="entry name" value="ENT_dom-like_sf"/>
</dbReference>
<sequence length="1094" mass="115032">MIQQEKPLAGSMPVVWPTLLDLSRDECKRILRKLELEAYAGVISALRAQGDLTKDKKELLGELTRVLSISTERHRAEVRRAVNDERLTTIAYHMSGPNSSSEWSIEGRRLVPLMPRLVPQTAFTVMANAMANATAHQNASLLLPADTANKEVVVCYSYTSTTSTPPSASAPSSYSAAAAVRSPRPASPASNVVLLPSGSTVYVKSVSCSDEDEKPRKRRRTNSSSSSPVLLKEVPKVATPISKTITVPVSGSPKMSNLMQSIANSLPPHMSPVKITFTKPCTQTTNSTTQKVIIVTTSPSSNFVPNILSKSHNYAAVSKLVSSAALSASSHKQTMVISAGSAAALGPSPVAVTTTVSSTPSVVMSTIAQGVKIITQQMQPSKILPKPSSAVLPSSSSAPIMVVSSNGAIMTTKLVSTPTGSQATYTRPSVSPAIGARVATSPAGATYVKTTSGSIITVVPKSLATLGGKILTTNMVSGTSTKITTIPMTSKPNVIVVQKTTGKGTTIQGLPGKNVVTTLLNAGGEKTLQAVPGAKPAIITASRPITKMIVTQPKSLGAGVQPSTKIIPTKIVYGQQGKTQVLIKPKPMAFQTAVVSEQTRQLVSETLQQVSRSAESGQEGAHKDDSPSYTETSDSTHASHSAVFECVRRLSLCPDAHPVVHLITSRGQEWTEQEVSVEASPTIIYQDMTGESQSATSTIKALLELQQTSVKEKSDARPRQNTIDLSQMAVPIPVTERRQSPEPSGQSAGDTDTVTEYIPIGKVCKTVIGGDVAASSSPSPSASASAASGHTTQQVEACVPQVKPLQEQMVVEEGESEGDTLDPQTGLFYRSSQPKPAADPSDTPTSSKRAEPLTARVTVQRVSVSASAALVSSTPPHTPQLPRLQQAPSSHNRPKTHTQLSQPPPLQAHHPVGSSKTPGCSQVQQPIITQGASVTKITFGAHQCPPVSSSGEASVKLQPESSSSRPAPEKPSDILKISMMEAEIEPMVVDSSSDCGPLTKTPSASPLISSSKQTLAHGAFGRVKSKDLDIIQVIPQYSIMPDSSQSNVVVEPSGFLEISDYTSQRLDEEAAMEQEVDSSNDEGAAASPTADQSQ</sequence>
<evidence type="ECO:0000256" key="2">
    <source>
        <dbReference type="ARBA" id="ARBA00022491"/>
    </source>
</evidence>
<evidence type="ECO:0000256" key="3">
    <source>
        <dbReference type="ARBA" id="ARBA00022763"/>
    </source>
</evidence>
<keyword evidence="13" id="KW-1185">Reference proteome</keyword>
<proteinExistence type="predicted"/>
<dbReference type="SUPFAM" id="SSF158639">
    <property type="entry name" value="ENT-like"/>
    <property type="match status" value="1"/>
</dbReference>
<name>A0A9J7ZLF0_CYPCA</name>
<reference evidence="12" key="2">
    <citation type="submission" date="2025-09" db="UniProtKB">
        <authorList>
            <consortium name="Ensembl"/>
        </authorList>
    </citation>
    <scope>IDENTIFICATION</scope>
</reference>
<keyword evidence="7" id="KW-0234">DNA repair</keyword>
<dbReference type="GeneTree" id="ENSGT00390000009554"/>
<dbReference type="Proteomes" id="UP001108240">
    <property type="component" value="Unplaced"/>
</dbReference>
<comment type="subcellular location">
    <subcellularLocation>
        <location evidence="1">Nucleus</location>
    </subcellularLocation>
</comment>
<feature type="compositionally biased region" description="Low complexity" evidence="10">
    <location>
        <begin position="773"/>
        <end position="788"/>
    </location>
</feature>
<dbReference type="Pfam" id="PF03735">
    <property type="entry name" value="ENT"/>
    <property type="match status" value="1"/>
</dbReference>
<feature type="compositionally biased region" description="Polar residues" evidence="10">
    <location>
        <begin position="606"/>
        <end position="616"/>
    </location>
</feature>
<accession>A0A9J7ZLF0</accession>
<feature type="domain" description="ENT" evidence="11">
    <location>
        <begin position="27"/>
        <end position="111"/>
    </location>
</feature>
<evidence type="ECO:0000256" key="9">
    <source>
        <dbReference type="ARBA" id="ARBA00073247"/>
    </source>
</evidence>
<keyword evidence="4" id="KW-0156">Chromatin regulator</keyword>
<dbReference type="Gene3D" id="1.10.1240.40">
    <property type="entry name" value="ENT domain"/>
    <property type="match status" value="1"/>
</dbReference>
<keyword evidence="3" id="KW-0227">DNA damage</keyword>
<feature type="compositionally biased region" description="Acidic residues" evidence="10">
    <location>
        <begin position="811"/>
        <end position="820"/>
    </location>
</feature>
<feature type="compositionally biased region" description="Polar residues" evidence="10">
    <location>
        <begin position="886"/>
        <end position="901"/>
    </location>
</feature>
<evidence type="ECO:0000313" key="12">
    <source>
        <dbReference type="Ensembl" id="ENSCCRP00000133964.1"/>
    </source>
</evidence>
<dbReference type="GO" id="GO:0006281">
    <property type="term" value="P:DNA repair"/>
    <property type="evidence" value="ECO:0007669"/>
    <property type="project" value="UniProtKB-KW"/>
</dbReference>
<feature type="region of interest" description="Disordered" evidence="10">
    <location>
        <begin position="772"/>
        <end position="796"/>
    </location>
</feature>
<feature type="compositionally biased region" description="Polar residues" evidence="10">
    <location>
        <begin position="741"/>
        <end position="754"/>
    </location>
</feature>
<dbReference type="InterPro" id="IPR033482">
    <property type="entry name" value="EMSY"/>
</dbReference>
<dbReference type="GO" id="GO:0006355">
    <property type="term" value="P:regulation of DNA-templated transcription"/>
    <property type="evidence" value="ECO:0007669"/>
    <property type="project" value="InterPro"/>
</dbReference>
<evidence type="ECO:0000256" key="8">
    <source>
        <dbReference type="ARBA" id="ARBA00023242"/>
    </source>
</evidence>
<keyword evidence="6" id="KW-0804">Transcription</keyword>
<evidence type="ECO:0000256" key="4">
    <source>
        <dbReference type="ARBA" id="ARBA00022853"/>
    </source>
</evidence>
<keyword evidence="5" id="KW-0805">Transcription regulation</keyword>
<evidence type="ECO:0000256" key="7">
    <source>
        <dbReference type="ARBA" id="ARBA00023204"/>
    </source>
</evidence>
<feature type="region of interest" description="Disordered" evidence="10">
    <location>
        <begin position="811"/>
        <end position="856"/>
    </location>
</feature>
<dbReference type="AlphaFoldDB" id="A0A9J7ZLF0"/>
<keyword evidence="2" id="KW-0678">Repressor</keyword>
<evidence type="ECO:0000313" key="13">
    <source>
        <dbReference type="Proteomes" id="UP001108240"/>
    </source>
</evidence>
<dbReference type="PROSITE" id="PS51138">
    <property type="entry name" value="ENT"/>
    <property type="match status" value="1"/>
</dbReference>
<keyword evidence="8" id="KW-0539">Nucleus</keyword>
<dbReference type="GO" id="GO:0006325">
    <property type="term" value="P:chromatin organization"/>
    <property type="evidence" value="ECO:0007669"/>
    <property type="project" value="UniProtKB-KW"/>
</dbReference>
<dbReference type="PANTHER" id="PTHR16500:SF3">
    <property type="entry name" value="BRCA2-INTERACTING TRANSCRIPTIONAL REPRESSOR EMSY"/>
    <property type="match status" value="1"/>
</dbReference>
<feature type="region of interest" description="Disordered" evidence="10">
    <location>
        <begin position="868"/>
        <end position="922"/>
    </location>
</feature>
<feature type="region of interest" description="Disordered" evidence="10">
    <location>
        <begin position="206"/>
        <end position="231"/>
    </location>
</feature>
<reference evidence="12" key="1">
    <citation type="submission" date="2025-08" db="UniProtKB">
        <authorList>
            <consortium name="Ensembl"/>
        </authorList>
    </citation>
    <scope>IDENTIFICATION</scope>
</reference>
<evidence type="ECO:0000256" key="5">
    <source>
        <dbReference type="ARBA" id="ARBA00023015"/>
    </source>
</evidence>
<dbReference type="InterPro" id="IPR005491">
    <property type="entry name" value="ENT_dom"/>
</dbReference>
<evidence type="ECO:0000256" key="6">
    <source>
        <dbReference type="ARBA" id="ARBA00023163"/>
    </source>
</evidence>
<feature type="compositionally biased region" description="Acidic residues" evidence="10">
    <location>
        <begin position="1069"/>
        <end position="1080"/>
    </location>
</feature>
<evidence type="ECO:0000256" key="10">
    <source>
        <dbReference type="SAM" id="MobiDB-lite"/>
    </source>
</evidence>